<dbReference type="EMBL" id="LZKJ01000193">
    <property type="protein sequence ID" value="OBI40824.1"/>
    <property type="molecule type" value="Genomic_DNA"/>
</dbReference>
<comment type="caution">
    <text evidence="1">The sequence shown here is derived from an EMBL/GenBank/DDBJ whole genome shotgun (WGS) entry which is preliminary data.</text>
</comment>
<dbReference type="Proteomes" id="UP000093592">
    <property type="component" value="Unassembled WGS sequence"/>
</dbReference>
<gene>
    <name evidence="1" type="ORF">A5707_08385</name>
</gene>
<organism evidence="1 2">
    <name type="scientific">Mycobacterium kyorinense</name>
    <dbReference type="NCBI Taxonomy" id="487514"/>
    <lineage>
        <taxon>Bacteria</taxon>
        <taxon>Bacillati</taxon>
        <taxon>Actinomycetota</taxon>
        <taxon>Actinomycetes</taxon>
        <taxon>Mycobacteriales</taxon>
        <taxon>Mycobacteriaceae</taxon>
        <taxon>Mycobacterium</taxon>
    </lineage>
</organism>
<evidence type="ECO:0000313" key="2">
    <source>
        <dbReference type="Proteomes" id="UP000093592"/>
    </source>
</evidence>
<accession>A0A1A2YRE6</accession>
<protein>
    <submittedName>
        <fullName evidence="1">Uncharacterized protein</fullName>
    </submittedName>
</protein>
<sequence>MGAVVAAVPASAEASEIVGSVPPTAALVRPVAGRVVASTQRAAAQALARARAAGIAEWAIEKAVRGDSVPAAAAAATVSARRSR</sequence>
<proteinExistence type="predicted"/>
<name>A0A1A2YRE6_9MYCO</name>
<dbReference type="AlphaFoldDB" id="A0A1A2YRE6"/>
<evidence type="ECO:0000313" key="1">
    <source>
        <dbReference type="EMBL" id="OBI40824.1"/>
    </source>
</evidence>
<reference evidence="2" key="1">
    <citation type="submission" date="2016-06" db="EMBL/GenBank/DDBJ databases">
        <authorList>
            <person name="Sutton G."/>
            <person name="Brinkac L."/>
            <person name="Sanka R."/>
            <person name="Adams M."/>
            <person name="Lau E."/>
            <person name="Sam S."/>
            <person name="Sreng N."/>
            <person name="Him V."/>
            <person name="Kerleguer A."/>
            <person name="Cheng S."/>
        </authorList>
    </citation>
    <scope>NUCLEOTIDE SEQUENCE [LARGE SCALE GENOMIC DNA]</scope>
    <source>
        <strain evidence="2">E861</strain>
    </source>
</reference>